<evidence type="ECO:0000313" key="2">
    <source>
        <dbReference type="EMBL" id="ELR04420.1"/>
    </source>
</evidence>
<dbReference type="InParanoid" id="L8FTX4"/>
<evidence type="ECO:0000313" key="3">
    <source>
        <dbReference type="Proteomes" id="UP000011064"/>
    </source>
</evidence>
<dbReference type="OrthoDB" id="3440149at2759"/>
<proteinExistence type="predicted"/>
<dbReference type="Proteomes" id="UP000011064">
    <property type="component" value="Unassembled WGS sequence"/>
</dbReference>
<accession>L8FTX4</accession>
<sequence length="233" mass="25794">MIFTYLNPGIWPISCNTALEKLCTYSQPTQPTEPTTPTLPQPITPIPSTFQGVEQGLQQWKERVPEAFSSPSRQSYSNWLTGAARVLAAGQLQELDLRAVQQQVKDSKKKRGGRDRLQCGGELRASEAHELQAQKAELQTQKLAATEARKLSQAQTRAQKQLRRAGIEARKWERLRKKSIAQLTKSGLTIPPELEDPITDPEAESGSQYESATEGGSGRGSESEHENEEVVIS</sequence>
<reference evidence="3" key="1">
    <citation type="submission" date="2010-09" db="EMBL/GenBank/DDBJ databases">
        <title>The genome sequence of Geomyces destructans 20631-21.</title>
        <authorList>
            <consortium name="The Broad Institute Genome Sequencing Platform"/>
            <person name="Cuomo C.A."/>
            <person name="Blehert D.S."/>
            <person name="Lorch J.M."/>
            <person name="Young S.K."/>
            <person name="Zeng Q."/>
            <person name="Gargeya S."/>
            <person name="Fitzgerald M."/>
            <person name="Haas B."/>
            <person name="Abouelleil A."/>
            <person name="Alvarado L."/>
            <person name="Arachchi H.M."/>
            <person name="Berlin A."/>
            <person name="Brown A."/>
            <person name="Chapman S.B."/>
            <person name="Chen Z."/>
            <person name="Dunbar C."/>
            <person name="Freedman E."/>
            <person name="Gearin G."/>
            <person name="Gellesch M."/>
            <person name="Goldberg J."/>
            <person name="Griggs A."/>
            <person name="Gujja S."/>
            <person name="Heiman D."/>
            <person name="Howarth C."/>
            <person name="Larson L."/>
            <person name="Lui A."/>
            <person name="MacDonald P.J.P."/>
            <person name="Montmayeur A."/>
            <person name="Murphy C."/>
            <person name="Neiman D."/>
            <person name="Pearson M."/>
            <person name="Priest M."/>
            <person name="Roberts A."/>
            <person name="Saif S."/>
            <person name="Shea T."/>
            <person name="Shenoy N."/>
            <person name="Sisk P."/>
            <person name="Stolte C."/>
            <person name="Sykes S."/>
            <person name="Wortman J."/>
            <person name="Nusbaum C."/>
            <person name="Birren B."/>
        </authorList>
    </citation>
    <scope>NUCLEOTIDE SEQUENCE [LARGE SCALE GENOMIC DNA]</scope>
    <source>
        <strain evidence="3">ATCC MYA-4855 / 20631-21</strain>
    </source>
</reference>
<gene>
    <name evidence="2" type="ORF">GMDG_01496</name>
</gene>
<feature type="region of interest" description="Disordered" evidence="1">
    <location>
        <begin position="183"/>
        <end position="233"/>
    </location>
</feature>
<dbReference type="HOGENOM" id="CLU_063938_1_0_1"/>
<evidence type="ECO:0000256" key="1">
    <source>
        <dbReference type="SAM" id="MobiDB-lite"/>
    </source>
</evidence>
<protein>
    <submittedName>
        <fullName evidence="2">Uncharacterized protein</fullName>
    </submittedName>
</protein>
<dbReference type="AlphaFoldDB" id="L8FTX4"/>
<name>L8FTX4_PSED2</name>
<feature type="compositionally biased region" description="Acidic residues" evidence="1">
    <location>
        <begin position="193"/>
        <end position="203"/>
    </location>
</feature>
<dbReference type="VEuPathDB" id="FungiDB:GMDG_01496"/>
<organism evidence="2 3">
    <name type="scientific">Pseudogymnoascus destructans (strain ATCC MYA-4855 / 20631-21)</name>
    <name type="common">Bat white-nose syndrome fungus</name>
    <name type="synonym">Geomyces destructans</name>
    <dbReference type="NCBI Taxonomy" id="658429"/>
    <lineage>
        <taxon>Eukaryota</taxon>
        <taxon>Fungi</taxon>
        <taxon>Dikarya</taxon>
        <taxon>Ascomycota</taxon>
        <taxon>Pezizomycotina</taxon>
        <taxon>Leotiomycetes</taxon>
        <taxon>Thelebolales</taxon>
        <taxon>Thelebolaceae</taxon>
        <taxon>Pseudogymnoascus</taxon>
    </lineage>
</organism>
<keyword evidence="3" id="KW-1185">Reference proteome</keyword>
<dbReference type="EMBL" id="GL573186">
    <property type="protein sequence ID" value="ELR04420.1"/>
    <property type="molecule type" value="Genomic_DNA"/>
</dbReference>